<keyword evidence="3" id="KW-1185">Reference proteome</keyword>
<evidence type="ECO:0000313" key="2">
    <source>
        <dbReference type="EMBL" id="GAA3223284.1"/>
    </source>
</evidence>
<reference evidence="3" key="1">
    <citation type="journal article" date="2019" name="Int. J. Syst. Evol. Microbiol.">
        <title>The Global Catalogue of Microorganisms (GCM) 10K type strain sequencing project: providing services to taxonomists for standard genome sequencing and annotation.</title>
        <authorList>
            <consortium name="The Broad Institute Genomics Platform"/>
            <consortium name="The Broad Institute Genome Sequencing Center for Infectious Disease"/>
            <person name="Wu L."/>
            <person name="Ma J."/>
        </authorList>
    </citation>
    <scope>NUCLEOTIDE SEQUENCE [LARGE SCALE GENOMIC DNA]</scope>
    <source>
        <strain evidence="3">JCM 9377</strain>
    </source>
</reference>
<organism evidence="2 3">
    <name type="scientific">Actinocorallia longicatena</name>
    <dbReference type="NCBI Taxonomy" id="111803"/>
    <lineage>
        <taxon>Bacteria</taxon>
        <taxon>Bacillati</taxon>
        <taxon>Actinomycetota</taxon>
        <taxon>Actinomycetes</taxon>
        <taxon>Streptosporangiales</taxon>
        <taxon>Thermomonosporaceae</taxon>
        <taxon>Actinocorallia</taxon>
    </lineage>
</organism>
<proteinExistence type="predicted"/>
<feature type="transmembrane region" description="Helical" evidence="1">
    <location>
        <begin position="540"/>
        <end position="559"/>
    </location>
</feature>
<evidence type="ECO:0000256" key="1">
    <source>
        <dbReference type="SAM" id="Phobius"/>
    </source>
</evidence>
<protein>
    <recommendedName>
        <fullName evidence="4">Phage tail tape measure protein domain-containing protein</fullName>
    </recommendedName>
</protein>
<gene>
    <name evidence="2" type="ORF">GCM10010468_49710</name>
</gene>
<dbReference type="Proteomes" id="UP001501237">
    <property type="component" value="Unassembled WGS sequence"/>
</dbReference>
<dbReference type="EMBL" id="BAAAUV010000013">
    <property type="protein sequence ID" value="GAA3223284.1"/>
    <property type="molecule type" value="Genomic_DNA"/>
</dbReference>
<dbReference type="RefSeq" id="WP_344832542.1">
    <property type="nucleotide sequence ID" value="NZ_BAAAUV010000013.1"/>
</dbReference>
<keyword evidence="1" id="KW-0472">Membrane</keyword>
<sequence length="807" mass="82913">MARLADLLVRIGVDAEQVDQDLGKVDGFFEKHGAKFEAAGAALGATAGAAIATGLTAGMEKEVAVDKLAANLGATGAEASKLGKIAGNLYAQGLGEGMGDVTEAVDAVMSSIKGMRNAGAPAIEDLTAKMLNLAKGTGVDVAEAALSAGTMIQSGLAKDGVQAVDMLTASMKGMAPVLREELLGHMDEYSRHLARFGITGDRAVSFIRKAAEKGKFSFDKWMDAIGEVEKRILGADTNTADAFKALGLNFDQIRNKVGKGGAAGQEAISQLAAALSKVKNPAERSGLAFKIFGTQAEDIAKMGLPAFLSELQKTDGQLDKSAGAAENYGKTLNDNAATGIESWRRKTEQALASMVNAEGVMGDTAQAVAGISQVVSPIGADLGGMALAAVVGAKAVGGMAKGVAKGAVAIASGAKTSVLWLGRQGKAAALASARGVRAGAVMVASAAKSAAATTVSAARVVAGWVLMGIQSLLAAAKVAAAWLISMGPIAIVIAAVVGLVVLIVKNWDKIKAIVATGWNWVRQKTSELWTWAVNFIKQHWLLILAVVTGPIGLLVGLIVKNWEKIKSFTSSALSAVVRFFVNGFVRANAAVARGVQTVVGWVKGLPGRILRAIGNLNMLLASAGRNVIQGLIDGMGAMLGKVRDKIASITQTIRDHLPFSPAKMGPLSGPGSPDLAGRKISRMIAAGMKAESGRVTKAASSVAGASKKGFAKASGSPIGNLVPGIGKKKGFGDGLISATMDKPITTPRGAGRVEAQRFVLELRTSGTKLDELLLQILRHAIKVRGGNPQIVLGGKKQSRSVFARAVG</sequence>
<keyword evidence="1" id="KW-0812">Transmembrane</keyword>
<evidence type="ECO:0000313" key="3">
    <source>
        <dbReference type="Proteomes" id="UP001501237"/>
    </source>
</evidence>
<accession>A0ABP6QK55</accession>
<keyword evidence="1" id="KW-1133">Transmembrane helix</keyword>
<evidence type="ECO:0008006" key="4">
    <source>
        <dbReference type="Google" id="ProtNLM"/>
    </source>
</evidence>
<feature type="transmembrane region" description="Helical" evidence="1">
    <location>
        <begin position="479"/>
        <end position="504"/>
    </location>
</feature>
<name>A0ABP6QK55_9ACTN</name>
<comment type="caution">
    <text evidence="2">The sequence shown here is derived from an EMBL/GenBank/DDBJ whole genome shotgun (WGS) entry which is preliminary data.</text>
</comment>